<evidence type="ECO:0000256" key="14">
    <source>
        <dbReference type="SAM" id="MobiDB-lite"/>
    </source>
</evidence>
<dbReference type="GeneID" id="106813011"/>
<feature type="domain" description="Protein arginine N-methyltransferase" evidence="18">
    <location>
        <begin position="416"/>
        <end position="562"/>
    </location>
</feature>
<organism evidence="19 20">
    <name type="scientific">Priapulus caudatus</name>
    <name type="common">Priapulid worm</name>
    <dbReference type="NCBI Taxonomy" id="37621"/>
    <lineage>
        <taxon>Eukaryota</taxon>
        <taxon>Metazoa</taxon>
        <taxon>Ecdysozoa</taxon>
        <taxon>Scalidophora</taxon>
        <taxon>Priapulida</taxon>
        <taxon>Priapulimorpha</taxon>
        <taxon>Priapulimorphida</taxon>
        <taxon>Priapulidae</taxon>
        <taxon>Priapulus</taxon>
    </lineage>
</organism>
<sequence length="573" mass="64447">MYHNTKMVSPFPFHSIIILFRNFCLCECIIGSCDNQVPDMDEVSDSGDEEDWEECNPEPMATTATCLFCEQGFNTVDDMYCHCNVNHNFDITSVVQRFHLDDFSYIKMINYIRKEKPSVDFFGNEGCDGTPWCSESYLKPVIEDDAALQFDIEDISVSNGDHIQSNPEAVGRTGDNKNTTPGSEEEVTVPRVKYHALISRLEAAERNVAQLQEQLCESQQKMDKMRTCVRDIVLPCDEDAGHAASSSSSSVQRRPACEDLGYFSAYAHHGIHEEMLKDKVRTLSYRRAVMSNAAVFRDAVVLDVGCGTGILSMFAARAGARRVIAVDMSDVVYQAMDIVRENKLEHIITVIRGKVEEVSLPVDKVDIIISEWMGYFLLFESMLDSVLYARDKWLTPNGHMFPNLCSISLAAVGNVSKHQEHIGFWNDVYDFKMSCMVSIVEKEAVIETVGKDDIMSNSAVVKELDLKTCSVTELDFSSEFLLTACRKGVVTAITGFFDIRFDKDLQEPVSFSTSAADTPTHWKQTLFYLREPIPVCQGEVIRGNVQVLKDPKDPRSLLVTLSVNGRTFNYTMD</sequence>
<dbReference type="PROSITE" id="PS51678">
    <property type="entry name" value="SAM_MT_PRMT"/>
    <property type="match status" value="1"/>
</dbReference>
<feature type="coiled-coil region" evidence="13">
    <location>
        <begin position="194"/>
        <end position="221"/>
    </location>
</feature>
<evidence type="ECO:0000256" key="1">
    <source>
        <dbReference type="ARBA" id="ARBA00004514"/>
    </source>
</evidence>
<protein>
    <recommendedName>
        <fullName evidence="2">type I protein arginine methyltransferase</fullName>
        <ecNumber evidence="2">2.1.1.319</ecNumber>
    </recommendedName>
</protein>
<keyword evidence="13" id="KW-0175">Coiled coil</keyword>
<evidence type="ECO:0000256" key="5">
    <source>
        <dbReference type="ARBA" id="ARBA00022679"/>
    </source>
</evidence>
<evidence type="ECO:0000256" key="12">
    <source>
        <dbReference type="PROSITE-ProRule" id="PRU01015"/>
    </source>
</evidence>
<dbReference type="InterPro" id="IPR049482">
    <property type="entry name" value="ANM3-like_C2H2_Zf"/>
</dbReference>
<dbReference type="Gene3D" id="3.40.50.150">
    <property type="entry name" value="Vaccinia Virus protein VP39"/>
    <property type="match status" value="1"/>
</dbReference>
<evidence type="ECO:0000256" key="4">
    <source>
        <dbReference type="ARBA" id="ARBA00022603"/>
    </source>
</evidence>
<keyword evidence="19" id="KW-1185">Reference proteome</keyword>
<comment type="catalytic activity">
    <reaction evidence="10">
        <text>L-arginyl-[protein] + 2 S-adenosyl-L-methionine = N(omega),N(omega)-dimethyl-L-arginyl-[protein] + 2 S-adenosyl-L-homocysteine + 2 H(+)</text>
        <dbReference type="Rhea" id="RHEA:48096"/>
        <dbReference type="Rhea" id="RHEA-COMP:10532"/>
        <dbReference type="Rhea" id="RHEA-COMP:11991"/>
        <dbReference type="ChEBI" id="CHEBI:15378"/>
        <dbReference type="ChEBI" id="CHEBI:29965"/>
        <dbReference type="ChEBI" id="CHEBI:57856"/>
        <dbReference type="ChEBI" id="CHEBI:59789"/>
        <dbReference type="ChEBI" id="CHEBI:61897"/>
        <dbReference type="EC" id="2.1.1.319"/>
    </reaction>
    <physiologicalReaction direction="left-to-right" evidence="10">
        <dbReference type="Rhea" id="RHEA:48097"/>
    </physiologicalReaction>
</comment>
<evidence type="ECO:0000256" key="6">
    <source>
        <dbReference type="ARBA" id="ARBA00022691"/>
    </source>
</evidence>
<dbReference type="PANTHER" id="PTHR11006">
    <property type="entry name" value="PROTEIN ARGININE N-METHYLTRANSFERASE"/>
    <property type="match status" value="1"/>
</dbReference>
<evidence type="ECO:0000256" key="13">
    <source>
        <dbReference type="SAM" id="Coils"/>
    </source>
</evidence>
<feature type="domain" description="Protein arginine N-methyltransferase 3-like C2H2 zinc finger" evidence="17">
    <location>
        <begin position="94"/>
        <end position="140"/>
    </location>
</feature>
<accession>A0ABM1EK18</accession>
<evidence type="ECO:0000256" key="10">
    <source>
        <dbReference type="ARBA" id="ARBA00047384"/>
    </source>
</evidence>
<dbReference type="InterPro" id="IPR041698">
    <property type="entry name" value="Methyltransf_25"/>
</dbReference>
<keyword evidence="9" id="KW-0862">Zinc</keyword>
<keyword evidence="6 12" id="KW-0949">S-adenosyl-L-methionine</keyword>
<comment type="subcellular location">
    <subcellularLocation>
        <location evidence="1">Cytoplasm</location>
        <location evidence="1">Cytosol</location>
    </subcellularLocation>
</comment>
<evidence type="ECO:0000256" key="15">
    <source>
        <dbReference type="SAM" id="SignalP"/>
    </source>
</evidence>
<evidence type="ECO:0000259" key="16">
    <source>
        <dbReference type="Pfam" id="PF13649"/>
    </source>
</evidence>
<dbReference type="Pfam" id="PF21137">
    <property type="entry name" value="ANM3_C2H2_Zf"/>
    <property type="match status" value="1"/>
</dbReference>
<keyword evidence="4 12" id="KW-0489">Methyltransferase</keyword>
<dbReference type="EC" id="2.1.1.319" evidence="2"/>
<evidence type="ECO:0000256" key="3">
    <source>
        <dbReference type="ARBA" id="ARBA00022490"/>
    </source>
</evidence>
<dbReference type="SUPFAM" id="SSF53335">
    <property type="entry name" value="S-adenosyl-L-methionine-dependent methyltransferases"/>
    <property type="match status" value="1"/>
</dbReference>
<dbReference type="Proteomes" id="UP000695022">
    <property type="component" value="Unplaced"/>
</dbReference>
<dbReference type="CDD" id="cd02440">
    <property type="entry name" value="AdoMet_MTases"/>
    <property type="match status" value="1"/>
</dbReference>
<comment type="catalytic activity">
    <reaction evidence="11">
        <text>L-arginyl-[protein] + S-adenosyl-L-methionine = N(omega)-methyl-L-arginyl-[protein] + S-adenosyl-L-homocysteine + H(+)</text>
        <dbReference type="Rhea" id="RHEA:48100"/>
        <dbReference type="Rhea" id="RHEA-COMP:10532"/>
        <dbReference type="Rhea" id="RHEA-COMP:11990"/>
        <dbReference type="ChEBI" id="CHEBI:15378"/>
        <dbReference type="ChEBI" id="CHEBI:29965"/>
        <dbReference type="ChEBI" id="CHEBI:57856"/>
        <dbReference type="ChEBI" id="CHEBI:59789"/>
        <dbReference type="ChEBI" id="CHEBI:65280"/>
    </reaction>
    <physiologicalReaction direction="left-to-right" evidence="11">
        <dbReference type="Rhea" id="RHEA:48101"/>
    </physiologicalReaction>
</comment>
<feature type="region of interest" description="Disordered" evidence="14">
    <location>
        <begin position="161"/>
        <end position="186"/>
    </location>
</feature>
<keyword evidence="15" id="KW-0732">Signal</keyword>
<evidence type="ECO:0000256" key="2">
    <source>
        <dbReference type="ARBA" id="ARBA00011925"/>
    </source>
</evidence>
<evidence type="ECO:0000256" key="7">
    <source>
        <dbReference type="ARBA" id="ARBA00022723"/>
    </source>
</evidence>
<feature type="domain" description="Methyltransferase" evidence="16">
    <location>
        <begin position="301"/>
        <end position="398"/>
    </location>
</feature>
<evidence type="ECO:0000259" key="18">
    <source>
        <dbReference type="Pfam" id="PF22528"/>
    </source>
</evidence>
<dbReference type="InterPro" id="IPR036236">
    <property type="entry name" value="Znf_C2H2_sf"/>
</dbReference>
<dbReference type="InterPro" id="IPR055135">
    <property type="entry name" value="PRMT_dom"/>
</dbReference>
<evidence type="ECO:0000256" key="8">
    <source>
        <dbReference type="ARBA" id="ARBA00022771"/>
    </source>
</evidence>
<name>A0ABM1EK18_PRICU</name>
<evidence type="ECO:0000259" key="17">
    <source>
        <dbReference type="Pfam" id="PF21137"/>
    </source>
</evidence>
<keyword evidence="8" id="KW-0863">Zinc-finger</keyword>
<dbReference type="Pfam" id="PF13649">
    <property type="entry name" value="Methyltransf_25"/>
    <property type="match status" value="1"/>
</dbReference>
<dbReference type="InterPro" id="IPR025799">
    <property type="entry name" value="Arg_MeTrfase"/>
</dbReference>
<keyword evidence="5 12" id="KW-0808">Transferase</keyword>
<evidence type="ECO:0000256" key="9">
    <source>
        <dbReference type="ARBA" id="ARBA00022833"/>
    </source>
</evidence>
<proteinExistence type="predicted"/>
<dbReference type="RefSeq" id="XP_014672539.1">
    <property type="nucleotide sequence ID" value="XM_014817053.1"/>
</dbReference>
<reference evidence="20" key="1">
    <citation type="submission" date="2025-08" db="UniProtKB">
        <authorList>
            <consortium name="RefSeq"/>
        </authorList>
    </citation>
    <scope>IDENTIFICATION</scope>
</reference>
<dbReference type="InterPro" id="IPR029063">
    <property type="entry name" value="SAM-dependent_MTases_sf"/>
</dbReference>
<dbReference type="Gene3D" id="2.70.160.11">
    <property type="entry name" value="Hnrnp arginine n-methyltransferase1"/>
    <property type="match status" value="1"/>
</dbReference>
<keyword evidence="3" id="KW-0963">Cytoplasm</keyword>
<evidence type="ECO:0000313" key="19">
    <source>
        <dbReference type="Proteomes" id="UP000695022"/>
    </source>
</evidence>
<keyword evidence="7" id="KW-0479">Metal-binding</keyword>
<dbReference type="PANTHER" id="PTHR11006:SF53">
    <property type="entry name" value="PROTEIN ARGININE N-METHYLTRANSFERASE 3"/>
    <property type="match status" value="1"/>
</dbReference>
<dbReference type="Pfam" id="PF22528">
    <property type="entry name" value="PRMT_C"/>
    <property type="match status" value="1"/>
</dbReference>
<feature type="chain" id="PRO_5045587139" description="type I protein arginine methyltransferase" evidence="15">
    <location>
        <begin position="27"/>
        <end position="573"/>
    </location>
</feature>
<evidence type="ECO:0000256" key="11">
    <source>
        <dbReference type="ARBA" id="ARBA00049303"/>
    </source>
</evidence>
<dbReference type="SUPFAM" id="SSF57667">
    <property type="entry name" value="beta-beta-alpha zinc fingers"/>
    <property type="match status" value="1"/>
</dbReference>
<feature type="signal peptide" evidence="15">
    <location>
        <begin position="1"/>
        <end position="26"/>
    </location>
</feature>
<evidence type="ECO:0000313" key="20">
    <source>
        <dbReference type="RefSeq" id="XP_014672539.1"/>
    </source>
</evidence>
<gene>
    <name evidence="20" type="primary">LOC106813011</name>
</gene>